<gene>
    <name evidence="2" type="ORF">Ddye_013211</name>
</gene>
<dbReference type="InterPro" id="IPR058353">
    <property type="entry name" value="DUF8040"/>
</dbReference>
<evidence type="ECO:0000259" key="1">
    <source>
        <dbReference type="PROSITE" id="PS51382"/>
    </source>
</evidence>
<dbReference type="EMBL" id="JANJYI010000004">
    <property type="protein sequence ID" value="KAK2653355.1"/>
    <property type="molecule type" value="Genomic_DNA"/>
</dbReference>
<name>A0AAD9X5Q9_9ROSI</name>
<dbReference type="PANTHER" id="PTHR22930">
    <property type="match status" value="1"/>
</dbReference>
<dbReference type="PROSITE" id="PS51382">
    <property type="entry name" value="SPX"/>
    <property type="match status" value="1"/>
</dbReference>
<keyword evidence="3" id="KW-1185">Reference proteome</keyword>
<dbReference type="InterPro" id="IPR045249">
    <property type="entry name" value="HARBI1-like"/>
</dbReference>
<evidence type="ECO:0000313" key="2">
    <source>
        <dbReference type="EMBL" id="KAK2653355.1"/>
    </source>
</evidence>
<sequence length="239" mass="27175">MVKFSKQFEGQPVPQWEEAFVDYWKLKKDLKKIHLLNINNNINNGSCHISKPDVLDSSNTDTIQVESTANSDESIPVDVTQDVESVEKRGNKRMVNKYNTLSVRDRNGKNVVARGGGKGFSLHILGHRVGNRLEQERFQHYGKTVSRYFGQVFDVVCCMAMDIIKPQDSNFRDIPEEILTESTYMPHFKDYIGVIDGTHIPVSIFPEDQIPYIGRKGIPTQNVMAACDFKIQFIFAVAC</sequence>
<dbReference type="Pfam" id="PF03105">
    <property type="entry name" value="SPX"/>
    <property type="match status" value="1"/>
</dbReference>
<dbReference type="PANTHER" id="PTHR22930:SF221">
    <property type="entry name" value="NUCLEASE HARBI1"/>
    <property type="match status" value="1"/>
</dbReference>
<dbReference type="AlphaFoldDB" id="A0AAD9X5Q9"/>
<dbReference type="Proteomes" id="UP001280121">
    <property type="component" value="Unassembled WGS sequence"/>
</dbReference>
<feature type="domain" description="SPX" evidence="1">
    <location>
        <begin position="2"/>
        <end position="239"/>
    </location>
</feature>
<comment type="caution">
    <text evidence="2">The sequence shown here is derived from an EMBL/GenBank/DDBJ whole genome shotgun (WGS) entry which is preliminary data.</text>
</comment>
<proteinExistence type="predicted"/>
<organism evidence="2 3">
    <name type="scientific">Dipteronia dyeriana</name>
    <dbReference type="NCBI Taxonomy" id="168575"/>
    <lineage>
        <taxon>Eukaryota</taxon>
        <taxon>Viridiplantae</taxon>
        <taxon>Streptophyta</taxon>
        <taxon>Embryophyta</taxon>
        <taxon>Tracheophyta</taxon>
        <taxon>Spermatophyta</taxon>
        <taxon>Magnoliopsida</taxon>
        <taxon>eudicotyledons</taxon>
        <taxon>Gunneridae</taxon>
        <taxon>Pentapetalae</taxon>
        <taxon>rosids</taxon>
        <taxon>malvids</taxon>
        <taxon>Sapindales</taxon>
        <taxon>Sapindaceae</taxon>
        <taxon>Hippocastanoideae</taxon>
        <taxon>Acereae</taxon>
        <taxon>Dipteronia</taxon>
    </lineage>
</organism>
<reference evidence="2" key="1">
    <citation type="journal article" date="2023" name="Plant J.">
        <title>Genome sequences and population genomics provide insights into the demographic history, inbreeding, and mutation load of two 'living fossil' tree species of Dipteronia.</title>
        <authorList>
            <person name="Feng Y."/>
            <person name="Comes H.P."/>
            <person name="Chen J."/>
            <person name="Zhu S."/>
            <person name="Lu R."/>
            <person name="Zhang X."/>
            <person name="Li P."/>
            <person name="Qiu J."/>
            <person name="Olsen K.M."/>
            <person name="Qiu Y."/>
        </authorList>
    </citation>
    <scope>NUCLEOTIDE SEQUENCE</scope>
    <source>
        <strain evidence="2">KIB01</strain>
    </source>
</reference>
<accession>A0AAD9X5Q9</accession>
<dbReference type="Pfam" id="PF26138">
    <property type="entry name" value="DUF8040"/>
    <property type="match status" value="1"/>
</dbReference>
<protein>
    <recommendedName>
        <fullName evidence="1">SPX domain-containing protein</fullName>
    </recommendedName>
</protein>
<dbReference type="InterPro" id="IPR004331">
    <property type="entry name" value="SPX_dom"/>
</dbReference>
<evidence type="ECO:0000313" key="3">
    <source>
        <dbReference type="Proteomes" id="UP001280121"/>
    </source>
</evidence>